<dbReference type="PANTHER" id="PTHR30153">
    <property type="entry name" value="REPLICATIVE DNA HELICASE DNAB"/>
    <property type="match status" value="1"/>
</dbReference>
<evidence type="ECO:0000256" key="10">
    <source>
        <dbReference type="ARBA" id="ARBA00044969"/>
    </source>
</evidence>
<keyword evidence="5" id="KW-0378">Hydrolase</keyword>
<keyword evidence="6" id="KW-0347">Helicase</keyword>
<organism evidence="13">
    <name type="scientific">marine metagenome</name>
    <dbReference type="NCBI Taxonomy" id="408172"/>
    <lineage>
        <taxon>unclassified sequences</taxon>
        <taxon>metagenomes</taxon>
        <taxon>ecological metagenomes</taxon>
    </lineage>
</organism>
<dbReference type="InterPro" id="IPR007694">
    <property type="entry name" value="DNA_helicase_DnaB-like_C"/>
</dbReference>
<keyword evidence="2" id="KW-0639">Primosome</keyword>
<dbReference type="InterPro" id="IPR027417">
    <property type="entry name" value="P-loop_NTPase"/>
</dbReference>
<dbReference type="EMBL" id="UINC01017884">
    <property type="protein sequence ID" value="SVA74632.1"/>
    <property type="molecule type" value="Genomic_DNA"/>
</dbReference>
<evidence type="ECO:0000313" key="13">
    <source>
        <dbReference type="EMBL" id="SVA74632.1"/>
    </source>
</evidence>
<evidence type="ECO:0000256" key="5">
    <source>
        <dbReference type="ARBA" id="ARBA00022801"/>
    </source>
</evidence>
<keyword evidence="9" id="KW-0413">Isomerase</keyword>
<dbReference type="GO" id="GO:0005524">
    <property type="term" value="F:ATP binding"/>
    <property type="evidence" value="ECO:0007669"/>
    <property type="project" value="UniProtKB-KW"/>
</dbReference>
<comment type="similarity">
    <text evidence="1">Belongs to the helicase family. DnaB subfamily.</text>
</comment>
<sequence length="458" mass="51056">VYNDKLPPHDSEAENSVIGSLLLDGDSLTKVSAFLKPEDFYLDKNRFCYEACLNLTSRNEAINQVTVSHELSIHDRLDPVGGTFYLSTLVNSTPSPTHISHYGRIVHRTSVMRQLIQAAGGIAQIGYENAADTEDSLSRAEEVLFDIRSGRGSRDFEHIREVLDTYLEESLQGPEMNALAPIPCGFDLVDQLLGGGLQRSDLIILAARPSLGKSTLAFNMATSAAKHGNNVGIFSLEMSAGQIGNRLISSESNVDSHRLRLQLYTDLEERRIFDAIGSLSDLQIFIDDTPIQTIVEMRSKARRLQAERGLDLIIVDYLQLIGGTGGRNANRVQEMGEISRSLKGMARDLNVPVLACSQLSRAIEQRPDHRPMLSDLRESGSIEQDADVVAFIHREDRYVDAETWEKRNPTEEYPSNIADIIVAKHRNGRTGGIKLYFQDRFVKFENLATYEQEPVPVL</sequence>
<dbReference type="EC" id="5.6.2.3" evidence="10"/>
<dbReference type="InterPro" id="IPR016136">
    <property type="entry name" value="DNA_helicase_N/primase_C"/>
</dbReference>
<dbReference type="InterPro" id="IPR036185">
    <property type="entry name" value="DNA_heli_DnaB-like_N_sf"/>
</dbReference>
<dbReference type="SUPFAM" id="SSF48024">
    <property type="entry name" value="N-terminal domain of DnaB helicase"/>
    <property type="match status" value="1"/>
</dbReference>
<dbReference type="AlphaFoldDB" id="A0A381YDF8"/>
<evidence type="ECO:0000256" key="7">
    <source>
        <dbReference type="ARBA" id="ARBA00022840"/>
    </source>
</evidence>
<dbReference type="InterPro" id="IPR007693">
    <property type="entry name" value="DNA_helicase_DnaB-like_N"/>
</dbReference>
<keyword evidence="8" id="KW-0238">DNA-binding</keyword>
<reference evidence="13" key="1">
    <citation type="submission" date="2018-05" db="EMBL/GenBank/DDBJ databases">
        <authorList>
            <person name="Lanie J.A."/>
            <person name="Ng W.-L."/>
            <person name="Kazmierczak K.M."/>
            <person name="Andrzejewski T.M."/>
            <person name="Davidsen T.M."/>
            <person name="Wayne K.J."/>
            <person name="Tettelin H."/>
            <person name="Glass J.I."/>
            <person name="Rusch D."/>
            <person name="Podicherti R."/>
            <person name="Tsui H.-C.T."/>
            <person name="Winkler M.E."/>
        </authorList>
    </citation>
    <scope>NUCLEOTIDE SEQUENCE</scope>
</reference>
<gene>
    <name evidence="13" type="ORF">METZ01_LOCUS127486</name>
</gene>
<name>A0A381YDF8_9ZZZZ</name>
<dbReference type="GO" id="GO:1990077">
    <property type="term" value="C:primosome complex"/>
    <property type="evidence" value="ECO:0007669"/>
    <property type="project" value="UniProtKB-KW"/>
</dbReference>
<evidence type="ECO:0000259" key="12">
    <source>
        <dbReference type="PROSITE" id="PS51199"/>
    </source>
</evidence>
<evidence type="ECO:0000256" key="1">
    <source>
        <dbReference type="ARBA" id="ARBA00008428"/>
    </source>
</evidence>
<keyword evidence="3" id="KW-0235">DNA replication</keyword>
<evidence type="ECO:0000256" key="2">
    <source>
        <dbReference type="ARBA" id="ARBA00022515"/>
    </source>
</evidence>
<evidence type="ECO:0000256" key="4">
    <source>
        <dbReference type="ARBA" id="ARBA00022741"/>
    </source>
</evidence>
<dbReference type="Gene3D" id="1.10.860.10">
    <property type="entry name" value="DNAb Helicase, Chain A"/>
    <property type="match status" value="1"/>
</dbReference>
<evidence type="ECO:0000256" key="9">
    <source>
        <dbReference type="ARBA" id="ARBA00023235"/>
    </source>
</evidence>
<protein>
    <recommendedName>
        <fullName evidence="10">DNA 5'-3' helicase</fullName>
        <ecNumber evidence="10">5.6.2.3</ecNumber>
    </recommendedName>
</protein>
<dbReference type="Pfam" id="PF00772">
    <property type="entry name" value="DnaB"/>
    <property type="match status" value="1"/>
</dbReference>
<dbReference type="CDD" id="cd00984">
    <property type="entry name" value="DnaB_C"/>
    <property type="match status" value="1"/>
</dbReference>
<accession>A0A381YDF8</accession>
<keyword evidence="4" id="KW-0547">Nucleotide-binding</keyword>
<dbReference type="GO" id="GO:0005829">
    <property type="term" value="C:cytosol"/>
    <property type="evidence" value="ECO:0007669"/>
    <property type="project" value="TreeGrafter"/>
</dbReference>
<feature type="non-terminal residue" evidence="13">
    <location>
        <position position="1"/>
    </location>
</feature>
<evidence type="ECO:0000256" key="8">
    <source>
        <dbReference type="ARBA" id="ARBA00023125"/>
    </source>
</evidence>
<evidence type="ECO:0000256" key="11">
    <source>
        <dbReference type="ARBA" id="ARBA00048954"/>
    </source>
</evidence>
<keyword evidence="7" id="KW-0067">ATP-binding</keyword>
<dbReference type="GO" id="GO:0006269">
    <property type="term" value="P:DNA replication, synthesis of primer"/>
    <property type="evidence" value="ECO:0007669"/>
    <property type="project" value="UniProtKB-KW"/>
</dbReference>
<dbReference type="InterPro" id="IPR007692">
    <property type="entry name" value="DNA_helicase_DnaB"/>
</dbReference>
<comment type="catalytic activity">
    <reaction evidence="11">
        <text>ATP + H2O = ADP + phosphate + H(+)</text>
        <dbReference type="Rhea" id="RHEA:13065"/>
        <dbReference type="ChEBI" id="CHEBI:15377"/>
        <dbReference type="ChEBI" id="CHEBI:15378"/>
        <dbReference type="ChEBI" id="CHEBI:30616"/>
        <dbReference type="ChEBI" id="CHEBI:43474"/>
        <dbReference type="ChEBI" id="CHEBI:456216"/>
        <dbReference type="EC" id="5.6.2.3"/>
    </reaction>
</comment>
<evidence type="ECO:0000256" key="3">
    <source>
        <dbReference type="ARBA" id="ARBA00022705"/>
    </source>
</evidence>
<dbReference type="PANTHER" id="PTHR30153:SF2">
    <property type="entry name" value="REPLICATIVE DNA HELICASE"/>
    <property type="match status" value="1"/>
</dbReference>
<proteinExistence type="inferred from homology"/>
<dbReference type="GO" id="GO:0003677">
    <property type="term" value="F:DNA binding"/>
    <property type="evidence" value="ECO:0007669"/>
    <property type="project" value="UniProtKB-KW"/>
</dbReference>
<dbReference type="GO" id="GO:0043139">
    <property type="term" value="F:5'-3' DNA helicase activity"/>
    <property type="evidence" value="ECO:0007669"/>
    <property type="project" value="UniProtKB-EC"/>
</dbReference>
<evidence type="ECO:0000256" key="6">
    <source>
        <dbReference type="ARBA" id="ARBA00022806"/>
    </source>
</evidence>
<dbReference type="GO" id="GO:0016787">
    <property type="term" value="F:hydrolase activity"/>
    <property type="evidence" value="ECO:0007669"/>
    <property type="project" value="UniProtKB-KW"/>
</dbReference>
<dbReference type="PROSITE" id="PS51199">
    <property type="entry name" value="SF4_HELICASE"/>
    <property type="match status" value="1"/>
</dbReference>
<dbReference type="Pfam" id="PF03796">
    <property type="entry name" value="DnaB_C"/>
    <property type="match status" value="1"/>
</dbReference>
<feature type="domain" description="SF4 helicase" evidence="12">
    <location>
        <begin position="175"/>
        <end position="451"/>
    </location>
</feature>
<dbReference type="Gene3D" id="3.40.50.300">
    <property type="entry name" value="P-loop containing nucleotide triphosphate hydrolases"/>
    <property type="match status" value="1"/>
</dbReference>
<dbReference type="NCBIfam" id="TIGR00665">
    <property type="entry name" value="DnaB"/>
    <property type="match status" value="1"/>
</dbReference>
<dbReference type="SUPFAM" id="SSF52540">
    <property type="entry name" value="P-loop containing nucleoside triphosphate hydrolases"/>
    <property type="match status" value="1"/>
</dbReference>